<accession>A0A9P6FUP5</accession>
<evidence type="ECO:0000313" key="9">
    <source>
        <dbReference type="Proteomes" id="UP000780801"/>
    </source>
</evidence>
<evidence type="ECO:0000256" key="3">
    <source>
        <dbReference type="ARBA" id="ARBA00011060"/>
    </source>
</evidence>
<dbReference type="PANTHER" id="PTHR31740">
    <property type="entry name" value="CENTROMERE PROTEIN L"/>
    <property type="match status" value="1"/>
</dbReference>
<dbReference type="OrthoDB" id="8864979at2759"/>
<dbReference type="PANTHER" id="PTHR31740:SF2">
    <property type="entry name" value="CENTROMERE PROTEIN L"/>
    <property type="match status" value="1"/>
</dbReference>
<evidence type="ECO:0000256" key="7">
    <source>
        <dbReference type="SAM" id="MobiDB-lite"/>
    </source>
</evidence>
<keyword evidence="5" id="KW-0539">Nucleus</keyword>
<feature type="region of interest" description="Disordered" evidence="7">
    <location>
        <begin position="1"/>
        <end position="47"/>
    </location>
</feature>
<dbReference type="EMBL" id="JAABOA010001214">
    <property type="protein sequence ID" value="KAF9582037.1"/>
    <property type="molecule type" value="Genomic_DNA"/>
</dbReference>
<dbReference type="Pfam" id="PF13092">
    <property type="entry name" value="CENP-L"/>
    <property type="match status" value="1"/>
</dbReference>
<feature type="compositionally biased region" description="Low complexity" evidence="7">
    <location>
        <begin position="33"/>
        <end position="47"/>
    </location>
</feature>
<organism evidence="8 9">
    <name type="scientific">Lunasporangiospora selenospora</name>
    <dbReference type="NCBI Taxonomy" id="979761"/>
    <lineage>
        <taxon>Eukaryota</taxon>
        <taxon>Fungi</taxon>
        <taxon>Fungi incertae sedis</taxon>
        <taxon>Mucoromycota</taxon>
        <taxon>Mortierellomycotina</taxon>
        <taxon>Mortierellomycetes</taxon>
        <taxon>Mortierellales</taxon>
        <taxon>Mortierellaceae</taxon>
        <taxon>Lunasporangiospora</taxon>
    </lineage>
</organism>
<feature type="compositionally biased region" description="Polar residues" evidence="7">
    <location>
        <begin position="198"/>
        <end position="209"/>
    </location>
</feature>
<feature type="region of interest" description="Disordered" evidence="7">
    <location>
        <begin position="61"/>
        <end position="94"/>
    </location>
</feature>
<comment type="subcellular location">
    <subcellularLocation>
        <location evidence="2">Chromosome</location>
        <location evidence="2">Centromere</location>
    </subcellularLocation>
    <subcellularLocation>
        <location evidence="1">Nucleus</location>
    </subcellularLocation>
</comment>
<reference evidence="8" key="1">
    <citation type="journal article" date="2020" name="Fungal Divers.">
        <title>Resolving the Mortierellaceae phylogeny through synthesis of multi-gene phylogenetics and phylogenomics.</title>
        <authorList>
            <person name="Vandepol N."/>
            <person name="Liber J."/>
            <person name="Desiro A."/>
            <person name="Na H."/>
            <person name="Kennedy M."/>
            <person name="Barry K."/>
            <person name="Grigoriev I.V."/>
            <person name="Miller A.N."/>
            <person name="O'Donnell K."/>
            <person name="Stajich J.E."/>
            <person name="Bonito G."/>
        </authorList>
    </citation>
    <scope>NUCLEOTIDE SEQUENCE</scope>
    <source>
        <strain evidence="8">KOD1015</strain>
    </source>
</reference>
<evidence type="ECO:0000256" key="6">
    <source>
        <dbReference type="ARBA" id="ARBA00023328"/>
    </source>
</evidence>
<keyword evidence="4" id="KW-0158">Chromosome</keyword>
<keyword evidence="9" id="KW-1185">Reference proteome</keyword>
<proteinExistence type="inferred from homology"/>
<protein>
    <submittedName>
        <fullName evidence="8">Uncharacterized protein</fullName>
    </submittedName>
</protein>
<name>A0A9P6FUP5_9FUNG</name>
<keyword evidence="6" id="KW-0137">Centromere</keyword>
<dbReference type="GO" id="GO:0000775">
    <property type="term" value="C:chromosome, centromeric region"/>
    <property type="evidence" value="ECO:0007669"/>
    <property type="project" value="UniProtKB-SubCell"/>
</dbReference>
<feature type="region of interest" description="Disordered" evidence="7">
    <location>
        <begin position="198"/>
        <end position="256"/>
    </location>
</feature>
<sequence>MPSSNRRSMMPTPPNGIKDNKGTSKSRRHKNGGDSASSSRPMSPASDMTVLHDDLFLFSPMSDPSSSTTPTSNTLSMTSSTSTKGPGSSSAASTMTSLSSASFEYNLKKIRKLSIFNGSKPSPHNHARTVIGAFALALALGRCAQSDRSADSAESRAVTPSLQEPVSTPCPIPEIEIQMDTTVESLVEEISAMLSQRPCSRMSGRSSVGSARPEGSMNPSRSPTPVIYGRAGDKEEILEDDDPPTNKLEGPGPPPALMSVPMIPPSLYNRSWTLYKTTPFFGFDPSQFTTYEDELLNYLAANAKNLVAEAQTGIIPAGGAMASEATGHRFNPSFYGFDTAELSGDIKKIDFRMLSLVADDDDSEQENEEEDKVRKGNRGVDKLRDSLFVTLTVRPKGSFDQLFLGSGDTGLASAQLDIFLTGQLVCIFADLGRVREQEYYYAVLLDQDQDHTSNTTSGFTYFNILLHKAPLAITRLVYEWFERKFDCRICRLSFQSYEFRRVVNESLEVLYGPENTHDRAGK</sequence>
<gene>
    <name evidence="8" type="ORF">BGW38_000743</name>
</gene>
<comment type="similarity">
    <text evidence="3">Belongs to the CENP-L/IML3 family.</text>
</comment>
<evidence type="ECO:0000256" key="2">
    <source>
        <dbReference type="ARBA" id="ARBA00004584"/>
    </source>
</evidence>
<evidence type="ECO:0000256" key="1">
    <source>
        <dbReference type="ARBA" id="ARBA00004123"/>
    </source>
</evidence>
<dbReference type="InterPro" id="IPR025204">
    <property type="entry name" value="CENP-L"/>
</dbReference>
<evidence type="ECO:0000256" key="4">
    <source>
        <dbReference type="ARBA" id="ARBA00022454"/>
    </source>
</evidence>
<evidence type="ECO:0000313" key="8">
    <source>
        <dbReference type="EMBL" id="KAF9582037.1"/>
    </source>
</evidence>
<dbReference type="AlphaFoldDB" id="A0A9P6FUP5"/>
<dbReference type="Proteomes" id="UP000780801">
    <property type="component" value="Unassembled WGS sequence"/>
</dbReference>
<evidence type="ECO:0000256" key="5">
    <source>
        <dbReference type="ARBA" id="ARBA00023242"/>
    </source>
</evidence>
<comment type="caution">
    <text evidence="8">The sequence shown here is derived from an EMBL/GenBank/DDBJ whole genome shotgun (WGS) entry which is preliminary data.</text>
</comment>
<dbReference type="GO" id="GO:0005634">
    <property type="term" value="C:nucleus"/>
    <property type="evidence" value="ECO:0007669"/>
    <property type="project" value="UniProtKB-SubCell"/>
</dbReference>
<feature type="region of interest" description="Disordered" evidence="7">
    <location>
        <begin position="151"/>
        <end position="170"/>
    </location>
</feature>